<evidence type="ECO:0000256" key="1">
    <source>
        <dbReference type="SAM" id="Phobius"/>
    </source>
</evidence>
<proteinExistence type="predicted"/>
<feature type="non-terminal residue" evidence="2">
    <location>
        <position position="441"/>
    </location>
</feature>
<reference evidence="2" key="1">
    <citation type="journal article" date="2020" name="New Phytol.">
        <title>Comparative genomics reveals dynamic genome evolution in host specialist ectomycorrhizal fungi.</title>
        <authorList>
            <person name="Lofgren L.A."/>
            <person name="Nguyen N.H."/>
            <person name="Vilgalys R."/>
            <person name="Ruytinx J."/>
            <person name="Liao H.L."/>
            <person name="Branco S."/>
            <person name="Kuo A."/>
            <person name="LaButti K."/>
            <person name="Lipzen A."/>
            <person name="Andreopoulos W."/>
            <person name="Pangilinan J."/>
            <person name="Riley R."/>
            <person name="Hundley H."/>
            <person name="Na H."/>
            <person name="Barry K."/>
            <person name="Grigoriev I.V."/>
            <person name="Stajich J.E."/>
            <person name="Kennedy P.G."/>
        </authorList>
    </citation>
    <scope>NUCLEOTIDE SEQUENCE</scope>
    <source>
        <strain evidence="2">S12</strain>
    </source>
</reference>
<organism evidence="2 3">
    <name type="scientific">Suillus plorans</name>
    <dbReference type="NCBI Taxonomy" id="116603"/>
    <lineage>
        <taxon>Eukaryota</taxon>
        <taxon>Fungi</taxon>
        <taxon>Dikarya</taxon>
        <taxon>Basidiomycota</taxon>
        <taxon>Agaricomycotina</taxon>
        <taxon>Agaricomycetes</taxon>
        <taxon>Agaricomycetidae</taxon>
        <taxon>Boletales</taxon>
        <taxon>Suillineae</taxon>
        <taxon>Suillaceae</taxon>
        <taxon>Suillus</taxon>
    </lineage>
</organism>
<name>A0A9P7DFU5_9AGAM</name>
<keyword evidence="1" id="KW-0472">Membrane</keyword>
<accession>A0A9P7DFU5</accession>
<dbReference type="AlphaFoldDB" id="A0A9P7DFU5"/>
<dbReference type="OrthoDB" id="2692717at2759"/>
<dbReference type="GeneID" id="64590137"/>
<dbReference type="RefSeq" id="XP_041158055.1">
    <property type="nucleotide sequence ID" value="XM_041296373.1"/>
</dbReference>
<keyword evidence="3" id="KW-1185">Reference proteome</keyword>
<sequence length="441" mass="48857">NIGDVYEAEIANMTGAPSLRTFRGWVNQGGRYVLIAGGGSIYALVLIAGLDLHWCIVKANTQVSWNLGKMLQNPDSANVDVAKLITSRIIPTITLLHKSLPLALNSIDCTNLKSSDSFFDKIKFSNWKLSSRNHSAWKPCLNVVHDNPLLISFLEHQFLSDSLNRGMTIPPLDSSSGESSASSVTNQASSQQLSAKVIYTNYDRNLPQNRCFMSLNHDENVAATAHERKLASAGHLITDLAMLESKLQVFYPEGYKLPRQYLRISMSALVDGTVDICNKDGSLMAFICSAMPANMRETLHENLIACFDGIPSLTYYTPADHGQAFTCAHFSWYNRYATQGEGAPSEVHPHNLHIQNTSHTNFSQMIPYPSNDMEDFGQLFANLVTAFQDVFEWIETIFQTHLPEEYKVLIEIIDLLPGSPGSPVAPFVSLVVNINVCTLSH</sequence>
<evidence type="ECO:0000313" key="3">
    <source>
        <dbReference type="Proteomes" id="UP000719766"/>
    </source>
</evidence>
<keyword evidence="1" id="KW-1133">Transmembrane helix</keyword>
<keyword evidence="1" id="KW-0812">Transmembrane</keyword>
<evidence type="ECO:0000313" key="2">
    <source>
        <dbReference type="EMBL" id="KAG1791170.1"/>
    </source>
</evidence>
<feature type="non-terminal residue" evidence="2">
    <location>
        <position position="1"/>
    </location>
</feature>
<protein>
    <submittedName>
        <fullName evidence="2">Uncharacterized protein</fullName>
    </submittedName>
</protein>
<gene>
    <name evidence="2" type="ORF">HD556DRAFT_1200384</name>
</gene>
<dbReference type="EMBL" id="JABBWE010000044">
    <property type="protein sequence ID" value="KAG1791170.1"/>
    <property type="molecule type" value="Genomic_DNA"/>
</dbReference>
<comment type="caution">
    <text evidence="2">The sequence shown here is derived from an EMBL/GenBank/DDBJ whole genome shotgun (WGS) entry which is preliminary data.</text>
</comment>
<dbReference type="Proteomes" id="UP000719766">
    <property type="component" value="Unassembled WGS sequence"/>
</dbReference>
<feature type="transmembrane region" description="Helical" evidence="1">
    <location>
        <begin position="32"/>
        <end position="54"/>
    </location>
</feature>